<dbReference type="InterPro" id="IPR052156">
    <property type="entry name" value="BCAA_Transport_ATP-bd_LivF"/>
</dbReference>
<dbReference type="InterPro" id="IPR003439">
    <property type="entry name" value="ABC_transporter-like_ATP-bd"/>
</dbReference>
<comment type="similarity">
    <text evidence="1">Belongs to the ABC transporter superfamily.</text>
</comment>
<dbReference type="Proteomes" id="UP000325797">
    <property type="component" value="Chromosome"/>
</dbReference>
<sequence>MILTLDRLNCFYGRVQVLRDLSLTLAPGEVLCLLGRNGAGKTTTLKTVMGLIRPRSGRVLLGDEDLSRLPAHEIPRRGIAYVPQGRRLFAELTVEENLTIGLMARHRGEAARERVLTLFPVLKQRLHQPAGTLSGGEQEMLAVARALCLEPRVLLLDEPTEGLMPSMIAAILETVRLLKREGVATILVEQRVGAALSVADRVAFIENGTVMQIAAAASLHADRAPIERYVGVGLSPA</sequence>
<keyword evidence="8" id="KW-1185">Reference proteome</keyword>
<evidence type="ECO:0000256" key="1">
    <source>
        <dbReference type="ARBA" id="ARBA00005417"/>
    </source>
</evidence>
<dbReference type="RefSeq" id="WP_151118803.1">
    <property type="nucleotide sequence ID" value="NZ_CP042582.1"/>
</dbReference>
<organism evidence="7 8">
    <name type="scientific">Hypericibacter adhaerens</name>
    <dbReference type="NCBI Taxonomy" id="2602016"/>
    <lineage>
        <taxon>Bacteria</taxon>
        <taxon>Pseudomonadati</taxon>
        <taxon>Pseudomonadota</taxon>
        <taxon>Alphaproteobacteria</taxon>
        <taxon>Rhodospirillales</taxon>
        <taxon>Dongiaceae</taxon>
        <taxon>Hypericibacter</taxon>
    </lineage>
</organism>
<protein>
    <submittedName>
        <fullName evidence="7">ABC transporter ATP-binding protein</fullName>
    </submittedName>
</protein>
<name>A0A5J6N1R1_9PROT</name>
<evidence type="ECO:0000256" key="4">
    <source>
        <dbReference type="ARBA" id="ARBA00022840"/>
    </source>
</evidence>
<dbReference type="EMBL" id="CP042582">
    <property type="protein sequence ID" value="QEX23427.1"/>
    <property type="molecule type" value="Genomic_DNA"/>
</dbReference>
<keyword evidence="3" id="KW-0547">Nucleotide-binding</keyword>
<dbReference type="OrthoDB" id="9806149at2"/>
<evidence type="ECO:0000313" key="8">
    <source>
        <dbReference type="Proteomes" id="UP000325797"/>
    </source>
</evidence>
<reference evidence="7 8" key="1">
    <citation type="submission" date="2019-08" db="EMBL/GenBank/DDBJ databases">
        <title>Hyperibacter terrae gen. nov., sp. nov. and Hyperibacter viscosus sp. nov., two new members in the family Rhodospirillaceae isolated from the rhizosphere of Hypericum perforatum.</title>
        <authorList>
            <person name="Noviana Z."/>
        </authorList>
    </citation>
    <scope>NUCLEOTIDE SEQUENCE [LARGE SCALE GENOMIC DNA]</scope>
    <source>
        <strain evidence="7 8">R5959</strain>
    </source>
</reference>
<dbReference type="KEGG" id="hadh:FRZ61_33650"/>
<dbReference type="CDD" id="cd03224">
    <property type="entry name" value="ABC_TM1139_LivF_branched"/>
    <property type="match status" value="1"/>
</dbReference>
<keyword evidence="5" id="KW-0029">Amino-acid transport</keyword>
<dbReference type="PANTHER" id="PTHR43820">
    <property type="entry name" value="HIGH-AFFINITY BRANCHED-CHAIN AMINO ACID TRANSPORT ATP-BINDING PROTEIN LIVF"/>
    <property type="match status" value="1"/>
</dbReference>
<gene>
    <name evidence="7" type="ORF">FRZ61_33650</name>
</gene>
<dbReference type="Pfam" id="PF00005">
    <property type="entry name" value="ABC_tran"/>
    <property type="match status" value="1"/>
</dbReference>
<dbReference type="InterPro" id="IPR003593">
    <property type="entry name" value="AAA+_ATPase"/>
</dbReference>
<dbReference type="GO" id="GO:0015807">
    <property type="term" value="P:L-amino acid transport"/>
    <property type="evidence" value="ECO:0007669"/>
    <property type="project" value="TreeGrafter"/>
</dbReference>
<evidence type="ECO:0000313" key="7">
    <source>
        <dbReference type="EMBL" id="QEX23427.1"/>
    </source>
</evidence>
<dbReference type="PANTHER" id="PTHR43820:SF4">
    <property type="entry name" value="HIGH-AFFINITY BRANCHED-CHAIN AMINO ACID TRANSPORT ATP-BINDING PROTEIN LIVF"/>
    <property type="match status" value="1"/>
</dbReference>
<dbReference type="SMART" id="SM00382">
    <property type="entry name" value="AAA"/>
    <property type="match status" value="1"/>
</dbReference>
<evidence type="ECO:0000256" key="5">
    <source>
        <dbReference type="ARBA" id="ARBA00022970"/>
    </source>
</evidence>
<keyword evidence="2" id="KW-0813">Transport</keyword>
<proteinExistence type="inferred from homology"/>
<dbReference type="AlphaFoldDB" id="A0A5J6N1R1"/>
<dbReference type="GO" id="GO:0016887">
    <property type="term" value="F:ATP hydrolysis activity"/>
    <property type="evidence" value="ECO:0007669"/>
    <property type="project" value="InterPro"/>
</dbReference>
<dbReference type="SUPFAM" id="SSF52540">
    <property type="entry name" value="P-loop containing nucleoside triphosphate hydrolases"/>
    <property type="match status" value="1"/>
</dbReference>
<feature type="domain" description="ABC transporter" evidence="6">
    <location>
        <begin position="3"/>
        <end position="232"/>
    </location>
</feature>
<evidence type="ECO:0000256" key="2">
    <source>
        <dbReference type="ARBA" id="ARBA00022448"/>
    </source>
</evidence>
<evidence type="ECO:0000256" key="3">
    <source>
        <dbReference type="ARBA" id="ARBA00022741"/>
    </source>
</evidence>
<evidence type="ECO:0000259" key="6">
    <source>
        <dbReference type="PROSITE" id="PS50893"/>
    </source>
</evidence>
<dbReference type="Gene3D" id="3.40.50.300">
    <property type="entry name" value="P-loop containing nucleotide triphosphate hydrolases"/>
    <property type="match status" value="1"/>
</dbReference>
<dbReference type="GO" id="GO:0005524">
    <property type="term" value="F:ATP binding"/>
    <property type="evidence" value="ECO:0007669"/>
    <property type="project" value="UniProtKB-KW"/>
</dbReference>
<dbReference type="PROSITE" id="PS50893">
    <property type="entry name" value="ABC_TRANSPORTER_2"/>
    <property type="match status" value="1"/>
</dbReference>
<keyword evidence="4 7" id="KW-0067">ATP-binding</keyword>
<accession>A0A5J6N1R1</accession>
<dbReference type="InterPro" id="IPR027417">
    <property type="entry name" value="P-loop_NTPase"/>
</dbReference>
<dbReference type="GO" id="GO:0015658">
    <property type="term" value="F:branched-chain amino acid transmembrane transporter activity"/>
    <property type="evidence" value="ECO:0007669"/>
    <property type="project" value="TreeGrafter"/>
</dbReference>